<dbReference type="Gene3D" id="1.10.540.10">
    <property type="entry name" value="Acyl-CoA dehydrogenase/oxidase, N-terminal domain"/>
    <property type="match status" value="1"/>
</dbReference>
<evidence type="ECO:0000256" key="3">
    <source>
        <dbReference type="ARBA" id="ARBA00022630"/>
    </source>
</evidence>
<dbReference type="Gene3D" id="1.20.140.10">
    <property type="entry name" value="Butyryl-CoA Dehydrogenase, subunit A, domain 3"/>
    <property type="match status" value="1"/>
</dbReference>
<keyword evidence="4" id="KW-0274">FAD</keyword>
<dbReference type="PANTHER" id="PTHR43884">
    <property type="entry name" value="ACYL-COA DEHYDROGENASE"/>
    <property type="match status" value="1"/>
</dbReference>
<feature type="domain" description="Acyl-CoA dehydrogenase/oxidase N-terminal" evidence="7">
    <location>
        <begin position="7"/>
        <end position="118"/>
    </location>
</feature>
<name>A0ABN2W2W7_9ACTN</name>
<dbReference type="CDD" id="cd00567">
    <property type="entry name" value="ACAD"/>
    <property type="match status" value="1"/>
</dbReference>
<dbReference type="EMBL" id="BAAAPY010000007">
    <property type="protein sequence ID" value="GAA2080993.1"/>
    <property type="molecule type" value="Genomic_DNA"/>
</dbReference>
<dbReference type="InterPro" id="IPR009100">
    <property type="entry name" value="AcylCoA_DH/oxidase_NM_dom_sf"/>
</dbReference>
<evidence type="ECO:0000256" key="1">
    <source>
        <dbReference type="ARBA" id="ARBA00001974"/>
    </source>
</evidence>
<dbReference type="InterPro" id="IPR009075">
    <property type="entry name" value="AcylCo_DH/oxidase_C"/>
</dbReference>
<keyword evidence="5" id="KW-0560">Oxidoreductase</keyword>
<dbReference type="SUPFAM" id="SSF56645">
    <property type="entry name" value="Acyl-CoA dehydrogenase NM domain-like"/>
    <property type="match status" value="1"/>
</dbReference>
<comment type="caution">
    <text evidence="8">The sequence shown here is derived from an EMBL/GenBank/DDBJ whole genome shotgun (WGS) entry which is preliminary data.</text>
</comment>
<dbReference type="RefSeq" id="WP_344328268.1">
    <property type="nucleotide sequence ID" value="NZ_BAAAPY010000007.1"/>
</dbReference>
<organism evidence="8 9">
    <name type="scientific">Aeromicrobium halocynthiae</name>
    <dbReference type="NCBI Taxonomy" id="560557"/>
    <lineage>
        <taxon>Bacteria</taxon>
        <taxon>Bacillati</taxon>
        <taxon>Actinomycetota</taxon>
        <taxon>Actinomycetes</taxon>
        <taxon>Propionibacteriales</taxon>
        <taxon>Nocardioidaceae</taxon>
        <taxon>Aeromicrobium</taxon>
    </lineage>
</organism>
<keyword evidence="3" id="KW-0285">Flavoprotein</keyword>
<dbReference type="InterPro" id="IPR046373">
    <property type="entry name" value="Acyl-CoA_Oxase/DH_mid-dom_sf"/>
</dbReference>
<evidence type="ECO:0000259" key="6">
    <source>
        <dbReference type="Pfam" id="PF00441"/>
    </source>
</evidence>
<dbReference type="PANTHER" id="PTHR43884:SF20">
    <property type="entry name" value="ACYL-COA DEHYDROGENASE FADE28"/>
    <property type="match status" value="1"/>
</dbReference>
<dbReference type="Gene3D" id="2.40.110.10">
    <property type="entry name" value="Butyryl-CoA Dehydrogenase, subunit A, domain 2"/>
    <property type="match status" value="1"/>
</dbReference>
<keyword evidence="9" id="KW-1185">Reference proteome</keyword>
<protein>
    <submittedName>
        <fullName evidence="8">Acyl-CoA dehydrogenase family protein</fullName>
    </submittedName>
</protein>
<dbReference type="InterPro" id="IPR036250">
    <property type="entry name" value="AcylCo_DH-like_C"/>
</dbReference>
<gene>
    <name evidence="8" type="ORF">GCM10009821_21950</name>
</gene>
<evidence type="ECO:0000256" key="2">
    <source>
        <dbReference type="ARBA" id="ARBA00009347"/>
    </source>
</evidence>
<dbReference type="InterPro" id="IPR013786">
    <property type="entry name" value="AcylCoA_DH/ox_N"/>
</dbReference>
<sequence>MDFTLSSEQKALRDAVRGLLTSAYDSTETRREVVKDDPGFSEKTWARLAELGALGLPFSEEDGGFGAGPVEVSVVAEEIGRTLAPEPFVESVVLGGSLVAALGTAEQRSDLIGRLAEGALVLAVAHEDLGKPVTATQDGDAWTLDGVKEPVLHGARADVLLVTAALPGGGTGVFVVEGDAATRTGYRTHDGLRAARVAFDGTAATPLGEASDAAAAIEDAVARAQVAYCHEALGAIDVALHQTVEYLKTRKQFGVPLSTFQALTFRAADMYVSAELVRSTVSWATLVLADDPDRAREAAARAKLQVSRAARHIGQEAIQLHGGIGMTAEYSVGHYTSRLTAIEHTLGAGSDQLRVLASSVGEHGVVEPIA</sequence>
<comment type="similarity">
    <text evidence="2">Belongs to the acyl-CoA dehydrogenase family.</text>
</comment>
<comment type="cofactor">
    <cofactor evidence="1">
        <name>FAD</name>
        <dbReference type="ChEBI" id="CHEBI:57692"/>
    </cofactor>
</comment>
<evidence type="ECO:0000313" key="8">
    <source>
        <dbReference type="EMBL" id="GAA2080993.1"/>
    </source>
</evidence>
<evidence type="ECO:0000259" key="7">
    <source>
        <dbReference type="Pfam" id="PF02771"/>
    </source>
</evidence>
<evidence type="ECO:0000256" key="5">
    <source>
        <dbReference type="ARBA" id="ARBA00023002"/>
    </source>
</evidence>
<reference evidence="8 9" key="1">
    <citation type="journal article" date="2019" name="Int. J. Syst. Evol. Microbiol.">
        <title>The Global Catalogue of Microorganisms (GCM) 10K type strain sequencing project: providing services to taxonomists for standard genome sequencing and annotation.</title>
        <authorList>
            <consortium name="The Broad Institute Genomics Platform"/>
            <consortium name="The Broad Institute Genome Sequencing Center for Infectious Disease"/>
            <person name="Wu L."/>
            <person name="Ma J."/>
        </authorList>
    </citation>
    <scope>NUCLEOTIDE SEQUENCE [LARGE SCALE GENOMIC DNA]</scope>
    <source>
        <strain evidence="8 9">JCM 15749</strain>
    </source>
</reference>
<dbReference type="Proteomes" id="UP001501480">
    <property type="component" value="Unassembled WGS sequence"/>
</dbReference>
<dbReference type="InterPro" id="IPR037069">
    <property type="entry name" value="AcylCoA_DH/ox_N_sf"/>
</dbReference>
<proteinExistence type="inferred from homology"/>
<dbReference type="Pfam" id="PF02771">
    <property type="entry name" value="Acyl-CoA_dh_N"/>
    <property type="match status" value="1"/>
</dbReference>
<evidence type="ECO:0000313" key="9">
    <source>
        <dbReference type="Proteomes" id="UP001501480"/>
    </source>
</evidence>
<feature type="domain" description="Acyl-CoA dehydrogenase/oxidase C-terminal" evidence="6">
    <location>
        <begin position="223"/>
        <end position="357"/>
    </location>
</feature>
<dbReference type="Pfam" id="PF00441">
    <property type="entry name" value="Acyl-CoA_dh_1"/>
    <property type="match status" value="1"/>
</dbReference>
<accession>A0ABN2W2W7</accession>
<evidence type="ECO:0000256" key="4">
    <source>
        <dbReference type="ARBA" id="ARBA00022827"/>
    </source>
</evidence>
<dbReference type="SUPFAM" id="SSF47203">
    <property type="entry name" value="Acyl-CoA dehydrogenase C-terminal domain-like"/>
    <property type="match status" value="1"/>
</dbReference>